<evidence type="ECO:0000256" key="3">
    <source>
        <dbReference type="ARBA" id="ARBA00022964"/>
    </source>
</evidence>
<evidence type="ECO:0000256" key="2">
    <source>
        <dbReference type="ARBA" id="ARBA00022723"/>
    </source>
</evidence>
<evidence type="ECO:0000256" key="4">
    <source>
        <dbReference type="ARBA" id="ARBA00023002"/>
    </source>
</evidence>
<comment type="cofactor">
    <cofactor evidence="1">
        <name>L-ascorbate</name>
        <dbReference type="ChEBI" id="CHEBI:38290"/>
    </cofactor>
</comment>
<dbReference type="Gene3D" id="2.60.120.620">
    <property type="entry name" value="q2cbj1_9rhob like domain"/>
    <property type="match status" value="1"/>
</dbReference>
<dbReference type="InterPro" id="IPR044862">
    <property type="entry name" value="Pro_4_hyd_alph_FE2OG_OXY"/>
</dbReference>
<dbReference type="Pfam" id="PF13640">
    <property type="entry name" value="2OG-FeII_Oxy_3"/>
    <property type="match status" value="1"/>
</dbReference>
<dbReference type="GO" id="GO:0005506">
    <property type="term" value="F:iron ion binding"/>
    <property type="evidence" value="ECO:0007669"/>
    <property type="project" value="InterPro"/>
</dbReference>
<keyword evidence="3" id="KW-0223">Dioxygenase</keyword>
<feature type="domain" description="Prolyl 4-hydroxylase alpha subunit" evidence="6">
    <location>
        <begin position="67"/>
        <end position="295"/>
    </location>
</feature>
<dbReference type="InterPro" id="IPR006620">
    <property type="entry name" value="Pro_4_hyd_alph"/>
</dbReference>
<dbReference type="GO" id="GO:0005783">
    <property type="term" value="C:endoplasmic reticulum"/>
    <property type="evidence" value="ECO:0007669"/>
    <property type="project" value="TreeGrafter"/>
</dbReference>
<organism evidence="7">
    <name type="scientific">Calcidiscus leptoporus</name>
    <dbReference type="NCBI Taxonomy" id="127549"/>
    <lineage>
        <taxon>Eukaryota</taxon>
        <taxon>Haptista</taxon>
        <taxon>Haptophyta</taxon>
        <taxon>Prymnesiophyceae</taxon>
        <taxon>Coccolithales</taxon>
        <taxon>Calcidiscaceae</taxon>
        <taxon>Calcidiscus</taxon>
    </lineage>
</organism>
<dbReference type="SMART" id="SM00702">
    <property type="entry name" value="P4Hc"/>
    <property type="match status" value="1"/>
</dbReference>
<sequence>MEVRQVIDSTNQRDVNVGSWDWEQDVAHRANKRELSQTELMQYLRDERRVEMAQRVADEDARLHARKLAVVVDGFLPEAECDALVARVEGEGLLSSTKSETLQHCLANCNFEQSEGSEARLAFARDVSARLWARLLELDGVGDHGRALLAELRTAPEWSARDYHVRHAAEGRTVEMRLAAMSDYIRFMRYSARKTIDAAVASTHGDFATDPRNAHHDGRNKRAAGDSFMTALLYLSSEDDSMLRGGGTLFLDAAGEPLARVSPRKGSLLLFDHHLYHRGEAVVAGVKNVLRSDLLYRPVDVCNGETLEC</sequence>
<dbReference type="GO" id="GO:0031418">
    <property type="term" value="F:L-ascorbic acid binding"/>
    <property type="evidence" value="ECO:0007669"/>
    <property type="project" value="InterPro"/>
</dbReference>
<dbReference type="PANTHER" id="PTHR10869:SF246">
    <property type="entry name" value="TRANSMEMBRANE PROLYL 4-HYDROXYLASE"/>
    <property type="match status" value="1"/>
</dbReference>
<accession>A0A7S0NY33</accession>
<proteinExistence type="predicted"/>
<dbReference type="GO" id="GO:0004656">
    <property type="term" value="F:procollagen-proline 4-dioxygenase activity"/>
    <property type="evidence" value="ECO:0007669"/>
    <property type="project" value="TreeGrafter"/>
</dbReference>
<gene>
    <name evidence="7" type="ORF">CLEP1334_LOCUS13708</name>
</gene>
<protein>
    <recommendedName>
        <fullName evidence="6">Prolyl 4-hydroxylase alpha subunit domain-containing protein</fullName>
    </recommendedName>
</protein>
<keyword evidence="2" id="KW-0479">Metal-binding</keyword>
<keyword evidence="4" id="KW-0560">Oxidoreductase</keyword>
<dbReference type="EMBL" id="HBER01027211">
    <property type="protein sequence ID" value="CAD8538425.1"/>
    <property type="molecule type" value="Transcribed_RNA"/>
</dbReference>
<keyword evidence="5" id="KW-0408">Iron</keyword>
<dbReference type="PANTHER" id="PTHR10869">
    <property type="entry name" value="PROLYL 4-HYDROXYLASE ALPHA SUBUNIT"/>
    <property type="match status" value="1"/>
</dbReference>
<reference evidence="7" key="1">
    <citation type="submission" date="2021-01" db="EMBL/GenBank/DDBJ databases">
        <authorList>
            <person name="Corre E."/>
            <person name="Pelletier E."/>
            <person name="Niang G."/>
            <person name="Scheremetjew M."/>
            <person name="Finn R."/>
            <person name="Kale V."/>
            <person name="Holt S."/>
            <person name="Cochrane G."/>
            <person name="Meng A."/>
            <person name="Brown T."/>
            <person name="Cohen L."/>
        </authorList>
    </citation>
    <scope>NUCLEOTIDE SEQUENCE</scope>
    <source>
        <strain evidence="7">RCC1130</strain>
    </source>
</reference>
<name>A0A7S0NY33_9EUKA</name>
<evidence type="ECO:0000256" key="1">
    <source>
        <dbReference type="ARBA" id="ARBA00001961"/>
    </source>
</evidence>
<evidence type="ECO:0000259" key="6">
    <source>
        <dbReference type="SMART" id="SM00702"/>
    </source>
</evidence>
<dbReference type="InterPro" id="IPR045054">
    <property type="entry name" value="P4HA-like"/>
</dbReference>
<evidence type="ECO:0000256" key="5">
    <source>
        <dbReference type="ARBA" id="ARBA00023004"/>
    </source>
</evidence>
<evidence type="ECO:0000313" key="7">
    <source>
        <dbReference type="EMBL" id="CAD8538425.1"/>
    </source>
</evidence>
<dbReference type="AlphaFoldDB" id="A0A7S0NY33"/>